<proteinExistence type="predicted"/>
<feature type="non-terminal residue" evidence="3">
    <location>
        <position position="1"/>
    </location>
</feature>
<evidence type="ECO:0000259" key="2">
    <source>
        <dbReference type="Pfam" id="PF14594"/>
    </source>
</evidence>
<feature type="compositionally biased region" description="Basic and acidic residues" evidence="1">
    <location>
        <begin position="202"/>
        <end position="218"/>
    </location>
</feature>
<dbReference type="EMBL" id="BARS01053296">
    <property type="protein sequence ID" value="GAG50405.1"/>
    <property type="molecule type" value="Genomic_DNA"/>
</dbReference>
<feature type="non-terminal residue" evidence="3">
    <location>
        <position position="227"/>
    </location>
</feature>
<name>X0Y3R2_9ZZZZ</name>
<feature type="region of interest" description="Disordered" evidence="1">
    <location>
        <begin position="202"/>
        <end position="227"/>
    </location>
</feature>
<reference evidence="3" key="1">
    <citation type="journal article" date="2014" name="Front. Microbiol.">
        <title>High frequency of phylogenetically diverse reductive dehalogenase-homologous genes in deep subseafloor sedimentary metagenomes.</title>
        <authorList>
            <person name="Kawai M."/>
            <person name="Futagami T."/>
            <person name="Toyoda A."/>
            <person name="Takaki Y."/>
            <person name="Nishi S."/>
            <person name="Hori S."/>
            <person name="Arai W."/>
            <person name="Tsubouchi T."/>
            <person name="Morono Y."/>
            <person name="Uchiyama I."/>
            <person name="Ito T."/>
            <person name="Fujiyama A."/>
            <person name="Inagaki F."/>
            <person name="Takami H."/>
        </authorList>
    </citation>
    <scope>NUCLEOTIDE SEQUENCE</scope>
    <source>
        <strain evidence="3">Expedition CK06-06</strain>
    </source>
</reference>
<evidence type="ECO:0000313" key="3">
    <source>
        <dbReference type="EMBL" id="GAG50405.1"/>
    </source>
</evidence>
<dbReference type="AlphaFoldDB" id="X0Y3R2"/>
<protein>
    <recommendedName>
        <fullName evidence="2">Gp28/Gp37-like domain-containing protein</fullName>
    </recommendedName>
</protein>
<evidence type="ECO:0000256" key="1">
    <source>
        <dbReference type="SAM" id="MobiDB-lite"/>
    </source>
</evidence>
<organism evidence="3">
    <name type="scientific">marine sediment metagenome</name>
    <dbReference type="NCBI Taxonomy" id="412755"/>
    <lineage>
        <taxon>unclassified sequences</taxon>
        <taxon>metagenomes</taxon>
        <taxon>ecological metagenomes</taxon>
    </lineage>
</organism>
<dbReference type="InterPro" id="IPR029432">
    <property type="entry name" value="Gp28/Gp37-like_dom"/>
</dbReference>
<sequence>RPEFALRGYNDLLVSEPILYAAGSAQSSKSAAAETVAKEFVNENIGPGAGLDGLGVSRVRPGLTVEADAASGDTWTGRRAYQNLSDVLLEVAEFATADYMIEGTNDDDSGPTSFEYRWRDGQWGEDKTRGNTAGPGGEPNPAVVFSPWLGTVQSQTVRENKLDDINVCYVAGPGIGAARVVDTVSNAVAESSDPWARRAVMRDAKDEGRATAREDRGNEVLNKFKAK</sequence>
<feature type="domain" description="Gp28/Gp37-like" evidence="2">
    <location>
        <begin position="29"/>
        <end position="210"/>
    </location>
</feature>
<gene>
    <name evidence="3" type="ORF">S01H1_79107</name>
</gene>
<dbReference type="Pfam" id="PF14594">
    <property type="entry name" value="Sipho_Gp37"/>
    <property type="match status" value="1"/>
</dbReference>
<comment type="caution">
    <text evidence="3">The sequence shown here is derived from an EMBL/GenBank/DDBJ whole genome shotgun (WGS) entry which is preliminary data.</text>
</comment>
<accession>X0Y3R2</accession>